<proteinExistence type="predicted"/>
<dbReference type="EMBL" id="WTRN01002550">
    <property type="protein sequence ID" value="MWT89690.1"/>
    <property type="molecule type" value="Genomic_DNA"/>
</dbReference>
<feature type="domain" description="GyrI-like small molecule binding" evidence="1">
    <location>
        <begin position="6"/>
        <end position="78"/>
    </location>
</feature>
<evidence type="ECO:0000259" key="1">
    <source>
        <dbReference type="Pfam" id="PF06445"/>
    </source>
</evidence>
<gene>
    <name evidence="2" type="ORF">GP954_31940</name>
</gene>
<dbReference type="AlphaFoldDB" id="A0A6L7CRF2"/>
<dbReference type="InterPro" id="IPR029442">
    <property type="entry name" value="GyrI-like"/>
</dbReference>
<comment type="caution">
    <text evidence="2">The sequence shown here is derived from an EMBL/GenBank/DDBJ whole genome shotgun (WGS) entry which is preliminary data.</text>
</comment>
<dbReference type="Proteomes" id="UP000480485">
    <property type="component" value="Unassembled WGS sequence"/>
</dbReference>
<name>A0A6L7CRF2_ECOLX</name>
<dbReference type="SUPFAM" id="SSF55136">
    <property type="entry name" value="Probable bacterial effector-binding domain"/>
    <property type="match status" value="1"/>
</dbReference>
<evidence type="ECO:0000313" key="2">
    <source>
        <dbReference type="EMBL" id="MWT89690.1"/>
    </source>
</evidence>
<feature type="non-terminal residue" evidence="2">
    <location>
        <position position="1"/>
    </location>
</feature>
<dbReference type="Gene3D" id="3.20.80.10">
    <property type="entry name" value="Regulatory factor, effector binding domain"/>
    <property type="match status" value="1"/>
</dbReference>
<accession>A0A6L7CRF2</accession>
<reference evidence="2 3" key="1">
    <citation type="submission" date="2019-12" db="EMBL/GenBank/DDBJ databases">
        <title>Enteriobacteria Tanzani isolates_8377-8380.</title>
        <authorList>
            <person name="Subbiah M."/>
            <person name="Call D."/>
        </authorList>
    </citation>
    <scope>NUCLEOTIDE SEQUENCE [LARGE SCALE GENOMIC DNA]</scope>
    <source>
        <strain evidence="2 3">8378wC7</strain>
    </source>
</reference>
<dbReference type="Pfam" id="PF06445">
    <property type="entry name" value="GyrI-like"/>
    <property type="match status" value="1"/>
</dbReference>
<sequence length="79" mass="8977">VLTGHPVMLQGGEYVMFTYEGLGTGVQEFILTVYGTCMPMLNLTRRKGQDIERYYPAEDAKAGDRPINLRCELLIPIRR</sequence>
<evidence type="ECO:0000313" key="3">
    <source>
        <dbReference type="Proteomes" id="UP000480485"/>
    </source>
</evidence>
<dbReference type="InterPro" id="IPR011256">
    <property type="entry name" value="Reg_factor_effector_dom_sf"/>
</dbReference>
<organism evidence="2 3">
    <name type="scientific">Escherichia coli</name>
    <dbReference type="NCBI Taxonomy" id="562"/>
    <lineage>
        <taxon>Bacteria</taxon>
        <taxon>Pseudomonadati</taxon>
        <taxon>Pseudomonadota</taxon>
        <taxon>Gammaproteobacteria</taxon>
        <taxon>Enterobacterales</taxon>
        <taxon>Enterobacteriaceae</taxon>
        <taxon>Escherichia</taxon>
    </lineage>
</organism>
<protein>
    <submittedName>
        <fullName evidence="2">MDR efflux pump AcrAB transcriptional activator RobA</fullName>
    </submittedName>
</protein>